<dbReference type="AlphaFoldDB" id="A0A158ISM8"/>
<dbReference type="Proteomes" id="UP000054925">
    <property type="component" value="Unassembled WGS sequence"/>
</dbReference>
<dbReference type="EMBL" id="FCOL02000014">
    <property type="protein sequence ID" value="SAL59682.1"/>
    <property type="molecule type" value="Genomic_DNA"/>
</dbReference>
<name>A0A158ISM8_9BURK</name>
<proteinExistence type="predicted"/>
<comment type="caution">
    <text evidence="1">The sequence shown here is derived from an EMBL/GenBank/DDBJ whole genome shotgun (WGS) entry which is preliminary data.</text>
</comment>
<protein>
    <submittedName>
        <fullName evidence="1">Uncharacterized protein</fullName>
    </submittedName>
</protein>
<dbReference type="OrthoDB" id="9006417at2"/>
<evidence type="ECO:0000313" key="1">
    <source>
        <dbReference type="EMBL" id="SAL59682.1"/>
    </source>
</evidence>
<dbReference type="RefSeq" id="WP_125477597.1">
    <property type="nucleotide sequence ID" value="NZ_FCOL02000014.1"/>
</dbReference>
<evidence type="ECO:0000313" key="2">
    <source>
        <dbReference type="Proteomes" id="UP000054925"/>
    </source>
</evidence>
<accession>A0A158ISM8</accession>
<organism evidence="1 2">
    <name type="scientific">Caballeronia terrestris</name>
    <dbReference type="NCBI Taxonomy" id="1226301"/>
    <lineage>
        <taxon>Bacteria</taxon>
        <taxon>Pseudomonadati</taxon>
        <taxon>Pseudomonadota</taxon>
        <taxon>Betaproteobacteria</taxon>
        <taxon>Burkholderiales</taxon>
        <taxon>Burkholderiaceae</taxon>
        <taxon>Caballeronia</taxon>
    </lineage>
</organism>
<keyword evidence="2" id="KW-1185">Reference proteome</keyword>
<reference evidence="1" key="1">
    <citation type="submission" date="2016-01" db="EMBL/GenBank/DDBJ databases">
        <authorList>
            <person name="Peeters C."/>
        </authorList>
    </citation>
    <scope>NUCLEOTIDE SEQUENCE [LARGE SCALE GENOMIC DNA]</scope>
    <source>
        <strain evidence="1">LMG 22937</strain>
    </source>
</reference>
<gene>
    <name evidence="1" type="ORF">AWB67_02861</name>
</gene>
<sequence>MKMKPDTPWKRNLYRAIAHSPLDGVVFVSAPSRDHAARKIRNALAVLYNTPPHKVDFDDLASFEDLVSVGVSVDEDLRVFEMSRSGREVTAWTNAPLFLTHDQTLLGKWAELYAGIAFQETRGLINRTR</sequence>